<dbReference type="EMBL" id="BMFL01000003">
    <property type="protein sequence ID" value="GGE90628.1"/>
    <property type="molecule type" value="Genomic_DNA"/>
</dbReference>
<dbReference type="Pfam" id="PF14064">
    <property type="entry name" value="HmuY"/>
    <property type="match status" value="2"/>
</dbReference>
<reference evidence="2" key="2">
    <citation type="submission" date="2016-11" db="EMBL/GenBank/DDBJ databases">
        <authorList>
            <person name="Jaros S."/>
            <person name="Januszkiewicz K."/>
            <person name="Wedrychowicz H."/>
        </authorList>
    </citation>
    <scope>NUCLEOTIDE SEQUENCE [LARGE SCALE GENOMIC DNA]</scope>
    <source>
        <strain evidence="2">DSM 27989</strain>
    </source>
</reference>
<evidence type="ECO:0000313" key="4">
    <source>
        <dbReference type="Proteomes" id="UP000650994"/>
    </source>
</evidence>
<keyword evidence="4" id="KW-1185">Reference proteome</keyword>
<dbReference type="CDD" id="cd12105">
    <property type="entry name" value="HmuY"/>
    <property type="match status" value="1"/>
</dbReference>
<evidence type="ECO:0000313" key="1">
    <source>
        <dbReference type="EMBL" id="GGE90628.1"/>
    </source>
</evidence>
<dbReference type="Proteomes" id="UP000184120">
    <property type="component" value="Unassembled WGS sequence"/>
</dbReference>
<evidence type="ECO:0000313" key="2">
    <source>
        <dbReference type="EMBL" id="SHL43477.1"/>
    </source>
</evidence>
<gene>
    <name evidence="1" type="ORF">GCM10010984_05470</name>
    <name evidence="2" type="ORF">SAMN05443634_10978</name>
</gene>
<protein>
    <submittedName>
        <fullName evidence="2">HmuY protein</fullName>
    </submittedName>
</protein>
<dbReference type="AlphaFoldDB" id="A0A1M7ALD6"/>
<dbReference type="PROSITE" id="PS51257">
    <property type="entry name" value="PROKAR_LIPOPROTEIN"/>
    <property type="match status" value="1"/>
</dbReference>
<dbReference type="InterPro" id="IPR025921">
    <property type="entry name" value="HmuY"/>
</dbReference>
<dbReference type="EMBL" id="FRBH01000009">
    <property type="protein sequence ID" value="SHL43477.1"/>
    <property type="molecule type" value="Genomic_DNA"/>
</dbReference>
<dbReference type="OrthoDB" id="1091850at2"/>
<reference evidence="3" key="3">
    <citation type="submission" date="2016-11" db="EMBL/GenBank/DDBJ databases">
        <authorList>
            <person name="Varghese N."/>
            <person name="Submissions S."/>
        </authorList>
    </citation>
    <scope>NUCLEOTIDE SEQUENCE [LARGE SCALE GENOMIC DNA]</scope>
    <source>
        <strain evidence="3">DSM 27989</strain>
    </source>
</reference>
<organism evidence="2 3">
    <name type="scientific">Chishuiella changwenlii</name>
    <dbReference type="NCBI Taxonomy" id="1434701"/>
    <lineage>
        <taxon>Bacteria</taxon>
        <taxon>Pseudomonadati</taxon>
        <taxon>Bacteroidota</taxon>
        <taxon>Flavobacteriia</taxon>
        <taxon>Flavobacteriales</taxon>
        <taxon>Weeksellaceae</taxon>
        <taxon>Chishuiella</taxon>
    </lineage>
</organism>
<proteinExistence type="predicted"/>
<evidence type="ECO:0000313" key="3">
    <source>
        <dbReference type="Proteomes" id="UP000184120"/>
    </source>
</evidence>
<dbReference type="Proteomes" id="UP000650994">
    <property type="component" value="Unassembled WGS sequence"/>
</dbReference>
<dbReference type="RefSeq" id="WP_072932998.1">
    <property type="nucleotide sequence ID" value="NZ_BMFL01000003.1"/>
</dbReference>
<reference evidence="1" key="1">
    <citation type="journal article" date="2014" name="Int. J. Syst. Evol. Microbiol.">
        <title>Complete genome of a new Firmicutes species belonging to the dominant human colonic microbiota ('Ruminococcus bicirculans') reveals two chromosomes and a selective capacity to utilize plant glucans.</title>
        <authorList>
            <consortium name="NISC Comparative Sequencing Program"/>
            <person name="Wegmann U."/>
            <person name="Louis P."/>
            <person name="Goesmann A."/>
            <person name="Henrissat B."/>
            <person name="Duncan S.H."/>
            <person name="Flint H.J."/>
        </authorList>
    </citation>
    <scope>NUCLEOTIDE SEQUENCE</scope>
    <source>
        <strain evidence="1">CGMCC 1.12707</strain>
    </source>
</reference>
<name>A0A1M7ALD6_9FLAO</name>
<reference evidence="1" key="5">
    <citation type="submission" date="2024-05" db="EMBL/GenBank/DDBJ databases">
        <authorList>
            <person name="Sun Q."/>
            <person name="Zhou Y."/>
        </authorList>
    </citation>
    <scope>NUCLEOTIDE SEQUENCE</scope>
    <source>
        <strain evidence="1">CGMCC 1.12707</strain>
    </source>
</reference>
<sequence>MKIYSLILVIITSIFLSSCSDESSPLGLDFVAAFKNESIDFSKIEGEETIQLVFSKTAEQDGQVHIRVSAENANYDVDYTTLPAATQNEIIVPIKKGQSTASFTFKNLIYPFDRSDKKVQFEIVKIDYPAAVIQGYKSLSISFDRSIGGTMSPEVGGPNQPYQVYIDLSKSVQTKVRRDSWDLGFYNGSYFRVVLNGSIYMATKALTETDITKVTKASVNSILASVAVGTFSDSNKDFVDHPAGDILKTAIAEIKDNDAENPVYLLNLGYEVGNTTPSAGSVAIAGSARGYKKVRFLKRGEDYLVQYANLDDTTFQEKTIKKNSTHNFTFLNLVTNSETSVEPEKLQWDLNFTVFTNLIEGNGSYGYSDFVVNNLKAGVKAYRVDVSSSVTYDNFNESMIDEVKFQNDQRVIGDSWRQVTSPQTIYTDRFYVLKDAENNYYKIKMTSFINASGIRGNPSFEYKLIK</sequence>
<accession>A0A1M7ALD6</accession>
<dbReference type="STRING" id="1434701.SAMN05443634_10978"/>
<reference evidence="4" key="4">
    <citation type="journal article" date="2019" name="Int. J. Syst. Evol. Microbiol.">
        <title>The Global Catalogue of Microorganisms (GCM) 10K type strain sequencing project: providing services to taxonomists for standard genome sequencing and annotation.</title>
        <authorList>
            <consortium name="The Broad Institute Genomics Platform"/>
            <consortium name="The Broad Institute Genome Sequencing Center for Infectious Disease"/>
            <person name="Wu L."/>
            <person name="Ma J."/>
        </authorList>
    </citation>
    <scope>NUCLEOTIDE SEQUENCE [LARGE SCALE GENOMIC DNA]</scope>
    <source>
        <strain evidence="4">CGMCC 1.12707</strain>
    </source>
</reference>